<keyword evidence="1" id="KW-0472">Membrane</keyword>
<comment type="caution">
    <text evidence="2">The sequence shown here is derived from an EMBL/GenBank/DDBJ whole genome shotgun (WGS) entry which is preliminary data.</text>
</comment>
<dbReference type="OrthoDB" id="5870469at2759"/>
<evidence type="ECO:0000313" key="3">
    <source>
        <dbReference type="Proteomes" id="UP000024635"/>
    </source>
</evidence>
<evidence type="ECO:0000256" key="1">
    <source>
        <dbReference type="SAM" id="Phobius"/>
    </source>
</evidence>
<dbReference type="EMBL" id="JARK01001341">
    <property type="protein sequence ID" value="EYC29808.1"/>
    <property type="molecule type" value="Genomic_DNA"/>
</dbReference>
<proteinExistence type="predicted"/>
<dbReference type="Proteomes" id="UP000024635">
    <property type="component" value="Unassembled WGS sequence"/>
</dbReference>
<accession>A0A016VSQ2</accession>
<name>A0A016VSQ2_9BILA</name>
<reference evidence="3" key="1">
    <citation type="journal article" date="2015" name="Nat. Genet.">
        <title>The genome and transcriptome of the zoonotic hookworm Ancylostoma ceylanicum identify infection-specific gene families.</title>
        <authorList>
            <person name="Schwarz E.M."/>
            <person name="Hu Y."/>
            <person name="Antoshechkin I."/>
            <person name="Miller M.M."/>
            <person name="Sternberg P.W."/>
            <person name="Aroian R.V."/>
        </authorList>
    </citation>
    <scope>NUCLEOTIDE SEQUENCE</scope>
    <source>
        <strain evidence="3">HY135</strain>
    </source>
</reference>
<feature type="transmembrane region" description="Helical" evidence="1">
    <location>
        <begin position="35"/>
        <end position="55"/>
    </location>
</feature>
<organism evidence="2 3">
    <name type="scientific">Ancylostoma ceylanicum</name>
    <dbReference type="NCBI Taxonomy" id="53326"/>
    <lineage>
        <taxon>Eukaryota</taxon>
        <taxon>Metazoa</taxon>
        <taxon>Ecdysozoa</taxon>
        <taxon>Nematoda</taxon>
        <taxon>Chromadorea</taxon>
        <taxon>Rhabditida</taxon>
        <taxon>Rhabditina</taxon>
        <taxon>Rhabditomorpha</taxon>
        <taxon>Strongyloidea</taxon>
        <taxon>Ancylostomatidae</taxon>
        <taxon>Ancylostomatinae</taxon>
        <taxon>Ancylostoma</taxon>
    </lineage>
</organism>
<gene>
    <name evidence="2" type="primary">Acey_s0005.g2273</name>
    <name evidence="2" type="ORF">Y032_0005g2273</name>
</gene>
<keyword evidence="1" id="KW-0812">Transmembrane</keyword>
<sequence length="84" mass="9423">MLLITGSSLVLVGIKAYVMICTSWNLYTFSEMEVTISYAMPGLLSIANTVINFAFRKDFRQQFSALVTSKKHVSRVQIVTARSK</sequence>
<protein>
    <submittedName>
        <fullName evidence="2">Uncharacterized protein</fullName>
    </submittedName>
</protein>
<keyword evidence="1" id="KW-1133">Transmembrane helix</keyword>
<evidence type="ECO:0000313" key="2">
    <source>
        <dbReference type="EMBL" id="EYC29808.1"/>
    </source>
</evidence>
<dbReference type="AlphaFoldDB" id="A0A016VSQ2"/>
<keyword evidence="3" id="KW-1185">Reference proteome</keyword>